<reference evidence="3" key="1">
    <citation type="submission" date="2025-08" db="UniProtKB">
        <authorList>
            <consortium name="RefSeq"/>
        </authorList>
    </citation>
    <scope>IDENTIFICATION</scope>
    <source>
        <tissue evidence="3">Whole body</tissue>
    </source>
</reference>
<gene>
    <name evidence="3" type="primary">LOC107065194</name>
</gene>
<feature type="region of interest" description="Disordered" evidence="1">
    <location>
        <begin position="561"/>
        <end position="587"/>
    </location>
</feature>
<organism evidence="2 3">
    <name type="scientific">Polistes dominula</name>
    <name type="common">European paper wasp</name>
    <name type="synonym">Vespa dominula</name>
    <dbReference type="NCBI Taxonomy" id="743375"/>
    <lineage>
        <taxon>Eukaryota</taxon>
        <taxon>Metazoa</taxon>
        <taxon>Ecdysozoa</taxon>
        <taxon>Arthropoda</taxon>
        <taxon>Hexapoda</taxon>
        <taxon>Insecta</taxon>
        <taxon>Pterygota</taxon>
        <taxon>Neoptera</taxon>
        <taxon>Endopterygota</taxon>
        <taxon>Hymenoptera</taxon>
        <taxon>Apocrita</taxon>
        <taxon>Aculeata</taxon>
        <taxon>Vespoidea</taxon>
        <taxon>Vespidae</taxon>
        <taxon>Polistinae</taxon>
        <taxon>Polistini</taxon>
        <taxon>Polistes</taxon>
    </lineage>
</organism>
<protein>
    <submittedName>
        <fullName evidence="3">Inner centromere protein A-like</fullName>
    </submittedName>
</protein>
<evidence type="ECO:0000313" key="3">
    <source>
        <dbReference type="RefSeq" id="XP_015174131.1"/>
    </source>
</evidence>
<feature type="compositionally biased region" description="Basic and acidic residues" evidence="1">
    <location>
        <begin position="474"/>
        <end position="483"/>
    </location>
</feature>
<dbReference type="GeneID" id="107065194"/>
<feature type="compositionally biased region" description="Basic and acidic residues" evidence="1">
    <location>
        <begin position="503"/>
        <end position="520"/>
    </location>
</feature>
<feature type="region of interest" description="Disordered" evidence="1">
    <location>
        <begin position="226"/>
        <end position="254"/>
    </location>
</feature>
<feature type="compositionally biased region" description="Low complexity" evidence="1">
    <location>
        <begin position="160"/>
        <end position="193"/>
    </location>
</feature>
<proteinExistence type="predicted"/>
<feature type="compositionally biased region" description="Pro residues" evidence="1">
    <location>
        <begin position="236"/>
        <end position="245"/>
    </location>
</feature>
<name>A0ABM1I1P4_POLDO</name>
<evidence type="ECO:0000313" key="2">
    <source>
        <dbReference type="Proteomes" id="UP000694924"/>
    </source>
</evidence>
<accession>A0ABM1I1P4</accession>
<feature type="compositionally biased region" description="Basic and acidic residues" evidence="1">
    <location>
        <begin position="423"/>
        <end position="446"/>
    </location>
</feature>
<feature type="compositionally biased region" description="Basic and acidic residues" evidence="1">
    <location>
        <begin position="383"/>
        <end position="412"/>
    </location>
</feature>
<feature type="compositionally biased region" description="Basic and acidic residues" evidence="1">
    <location>
        <begin position="456"/>
        <end position="466"/>
    </location>
</feature>
<feature type="region of interest" description="Disordered" evidence="1">
    <location>
        <begin position="122"/>
        <end position="194"/>
    </location>
</feature>
<feature type="compositionally biased region" description="Polar residues" evidence="1">
    <location>
        <begin position="122"/>
        <end position="137"/>
    </location>
</feature>
<keyword evidence="2" id="KW-1185">Reference proteome</keyword>
<evidence type="ECO:0000256" key="1">
    <source>
        <dbReference type="SAM" id="MobiDB-lite"/>
    </source>
</evidence>
<feature type="compositionally biased region" description="Acidic residues" evidence="1">
    <location>
        <begin position="413"/>
        <end position="422"/>
    </location>
</feature>
<dbReference type="Proteomes" id="UP000694924">
    <property type="component" value="Unplaced"/>
</dbReference>
<dbReference type="RefSeq" id="XP_015174131.1">
    <property type="nucleotide sequence ID" value="XM_015318645.1"/>
</dbReference>
<feature type="region of interest" description="Disordered" evidence="1">
    <location>
        <begin position="383"/>
        <end position="538"/>
    </location>
</feature>
<sequence length="796" mass="92810">MIKIISQEYHERTRSFVKSTVIHKILCYLVESIVSVRQSSYKFHFLRSTSNKLAASVVANQQVVDANLSIQELSSIKNIDNNSEHLNITDKYRDKRALGLILSGLAQIFGYNVAPIQLSSLPNPTGTDNNAGASGNNQSPSMQPPMQPLMQQPMQPPMQSPMQPQMQPSMQPPMQQTSSSQMMPMMSTTPAQPRQRETIRFTGVVNFGNRSDVIGHLQQYERMFHGGQTAASSSPSPSPPPPPQPSSMASLVSTTPASFSTMSSFDIRDSLKYRPPLLTPFLVKIPLPIAPNLPPPISSTMINNTPNKMNIINVPRKKEQEIVYRKNENIENYSVENKEIQNEKDVARPESKFQHNIYIDEPYWKKLHEARIAQLERQQEEYAERLKERDRERNHSYQRENNSKQEEIKSQKEEEEEDEEEEKQQNHNYQEEDHSEQEEQSKNREKEEEEEEEEHPENIKEEKYESNDEESESSGERYEEHPGYPRGGPANGKQRLQNTGNYKDYENDSYRNYEREENIKEPLPISDYYEQDKPPQQLRDSYGEILDNRALVDERIANYFDKNKNEQNNDENSDKNSEMVNESEEKSVERYELIKLERNNEDPYKRIREEYAVAPLENKYEEFNLETTDKSELENFDDFAIVKHTPYILPIRYVNGPDEIEEARARRFHSEKIKKANHTRNIINEKRLPRKKPKIEDLTPKIGLPERLIAKKLHEGETKEVQIWPAPFDFIFDNTKKTNVIVPIQTRDRLKENLYRSTVTPPIRRTIVYQENINNLGYFTTPVPTHYEIYQQSVLP</sequence>